<accession>A0A665VU89</accession>
<dbReference type="InParanoid" id="A0A665VU89"/>
<reference evidence="1" key="3">
    <citation type="submission" date="2025-09" db="UniProtKB">
        <authorList>
            <consortium name="Ensembl"/>
        </authorList>
    </citation>
    <scope>IDENTIFICATION</scope>
</reference>
<dbReference type="Proteomes" id="UP000472264">
    <property type="component" value="Chromosome 13"/>
</dbReference>
<reference evidence="1" key="1">
    <citation type="submission" date="2021-04" db="EMBL/GenBank/DDBJ databases">
        <authorList>
            <consortium name="Wellcome Sanger Institute Data Sharing"/>
        </authorList>
    </citation>
    <scope>NUCLEOTIDE SEQUENCE [LARGE SCALE GENOMIC DNA]</scope>
</reference>
<evidence type="ECO:0000313" key="2">
    <source>
        <dbReference type="Proteomes" id="UP000472264"/>
    </source>
</evidence>
<reference evidence="1" key="2">
    <citation type="submission" date="2025-08" db="UniProtKB">
        <authorList>
            <consortium name="Ensembl"/>
        </authorList>
    </citation>
    <scope>IDENTIFICATION</scope>
</reference>
<dbReference type="PANTHER" id="PTHR10559">
    <property type="entry name" value="TRANSCOBALAMIN-1/GASTRIC INTRINSIC FACTOR"/>
    <property type="match status" value="1"/>
</dbReference>
<dbReference type="GO" id="GO:0015889">
    <property type="term" value="P:cobalamin transport"/>
    <property type="evidence" value="ECO:0007669"/>
    <property type="project" value="TreeGrafter"/>
</dbReference>
<dbReference type="Gene3D" id="2.170.130.30">
    <property type="match status" value="1"/>
</dbReference>
<name>A0A665VU89_ECHNA</name>
<dbReference type="AlphaFoldDB" id="A0A665VU89"/>
<dbReference type="Ensembl" id="ENSENLT00000036384.1">
    <property type="protein sequence ID" value="ENSENLP00000035429.1"/>
    <property type="gene ID" value="ENSENLG00000015485.1"/>
</dbReference>
<dbReference type="GO" id="GO:0031419">
    <property type="term" value="F:cobalamin binding"/>
    <property type="evidence" value="ECO:0007669"/>
    <property type="project" value="TreeGrafter"/>
</dbReference>
<dbReference type="InterPro" id="IPR051588">
    <property type="entry name" value="Cobalamin_Transport"/>
</dbReference>
<organism evidence="1 2">
    <name type="scientific">Echeneis naucrates</name>
    <name type="common">Live sharksucker</name>
    <dbReference type="NCBI Taxonomy" id="173247"/>
    <lineage>
        <taxon>Eukaryota</taxon>
        <taxon>Metazoa</taxon>
        <taxon>Chordata</taxon>
        <taxon>Craniata</taxon>
        <taxon>Vertebrata</taxon>
        <taxon>Euteleostomi</taxon>
        <taxon>Actinopterygii</taxon>
        <taxon>Neopterygii</taxon>
        <taxon>Teleostei</taxon>
        <taxon>Neoteleostei</taxon>
        <taxon>Acanthomorphata</taxon>
        <taxon>Carangaria</taxon>
        <taxon>Carangiformes</taxon>
        <taxon>Echeneidae</taxon>
        <taxon>Echeneis</taxon>
    </lineage>
</organism>
<dbReference type="OMA" id="GAMLRIQ"/>
<keyword evidence="2" id="KW-1185">Reference proteome</keyword>
<dbReference type="GO" id="GO:0005615">
    <property type="term" value="C:extracellular space"/>
    <property type="evidence" value="ECO:0007669"/>
    <property type="project" value="TreeGrafter"/>
</dbReference>
<protein>
    <submittedName>
        <fullName evidence="1">Uncharacterized protein</fullName>
    </submittedName>
</protein>
<sequence>SKTYDTWVVENGILIGAMNRLLASSTDFKFTYSEHPDFGPFLETVNGLAGKQEEHTYWQLLSQTSGDEPKPLVVGIGCYQPKKDERIILKFTSWDQNEEGQCVSSQ</sequence>
<evidence type="ECO:0000313" key="1">
    <source>
        <dbReference type="Ensembl" id="ENSENLP00000035429.1"/>
    </source>
</evidence>
<proteinExistence type="predicted"/>
<dbReference type="PANTHER" id="PTHR10559:SF18">
    <property type="entry name" value="TRANSCOBALAMIN II"/>
    <property type="match status" value="1"/>
</dbReference>